<feature type="region of interest" description="Disordered" evidence="7">
    <location>
        <begin position="304"/>
        <end position="366"/>
    </location>
</feature>
<evidence type="ECO:0000256" key="5">
    <source>
        <dbReference type="ARBA" id="ARBA00022729"/>
    </source>
</evidence>
<dbReference type="Gene3D" id="2.40.40.10">
    <property type="entry name" value="RlpA-like domain"/>
    <property type="match status" value="1"/>
</dbReference>
<gene>
    <name evidence="10" type="ORF">WJX74_002571</name>
</gene>
<keyword evidence="4" id="KW-0134">Cell wall</keyword>
<evidence type="ECO:0000259" key="9">
    <source>
        <dbReference type="PROSITE" id="PS50843"/>
    </source>
</evidence>
<evidence type="ECO:0008006" key="12">
    <source>
        <dbReference type="Google" id="ProtNLM"/>
    </source>
</evidence>
<evidence type="ECO:0000256" key="2">
    <source>
        <dbReference type="ARBA" id="ARBA00004191"/>
    </source>
</evidence>
<dbReference type="PROSITE" id="PS50842">
    <property type="entry name" value="EXPANSIN_EG45"/>
    <property type="match status" value="1"/>
</dbReference>
<sequence>MCSPSHRTEVAPAGLKTLPQEEQPRDCVFFSYGKMQQSWQTATRWTLGAIVTFCIYPTASATNSSEALSGWQQGIATFYGGGSPSAPSYGTLDGSCGYGQVPSSSFPFWSVGALATSNQFFKQGPLNGCGMCFQLQCLNDEGDFPQRCAANWTSNSITFMVTDECPECQENQIDLQALTFAKIAPPGNGRISMQYRRITCTPPDPVSVLVDGNHGSGGWLRFEITRAAGTAGISAVMVRAPGQGWNAMHNTYGAAWEIANAPTMPVDLFVVSDDGQEVTAYDVIKSGTYGSVQTNVQFTGAVKTAPATSDNPPVAGGSTTSAVSTSTSAGGSSSSSSSTSSSSSSSSSSIPSSSGTSSPSPSGCSSCVDVPPGDSPFSCSQQKTFGQCNQGWMTQTVTSSDAQSYPGVDTSKGYCAYTCGRCAC</sequence>
<dbReference type="CDD" id="cd22271">
    <property type="entry name" value="DPBB_EXP_N-like"/>
    <property type="match status" value="1"/>
</dbReference>
<proteinExistence type="inferred from homology"/>
<dbReference type="AlphaFoldDB" id="A0AAW1R2Q9"/>
<keyword evidence="5" id="KW-0732">Signal</keyword>
<comment type="caution">
    <text evidence="10">The sequence shown here is derived from an EMBL/GenBank/DDBJ whole genome shotgun (WGS) entry which is preliminary data.</text>
</comment>
<comment type="similarity">
    <text evidence="3">Belongs to the expansin family. Expansin A subfamily.</text>
</comment>
<dbReference type="Gene3D" id="2.60.40.760">
    <property type="entry name" value="Expansin, cellulose-binding-like domain"/>
    <property type="match status" value="1"/>
</dbReference>
<dbReference type="Proteomes" id="UP001438707">
    <property type="component" value="Unassembled WGS sequence"/>
</dbReference>
<dbReference type="GO" id="GO:0005576">
    <property type="term" value="C:extracellular region"/>
    <property type="evidence" value="ECO:0007669"/>
    <property type="project" value="InterPro"/>
</dbReference>
<dbReference type="InterPro" id="IPR009009">
    <property type="entry name" value="RlpA-like_DPBB"/>
</dbReference>
<evidence type="ECO:0000256" key="1">
    <source>
        <dbReference type="ARBA" id="ARBA00004170"/>
    </source>
</evidence>
<dbReference type="Pfam" id="PF03330">
    <property type="entry name" value="DPBB_1"/>
    <property type="match status" value="1"/>
</dbReference>
<dbReference type="InterPro" id="IPR007112">
    <property type="entry name" value="Expansin/allergen_DPBB_dom"/>
</dbReference>
<dbReference type="SUPFAM" id="SSF50685">
    <property type="entry name" value="Barwin-like endoglucanases"/>
    <property type="match status" value="1"/>
</dbReference>
<evidence type="ECO:0000256" key="6">
    <source>
        <dbReference type="ARBA" id="ARBA00023136"/>
    </source>
</evidence>
<dbReference type="PANTHER" id="PTHR31867">
    <property type="entry name" value="EXPANSIN-A15"/>
    <property type="match status" value="1"/>
</dbReference>
<dbReference type="PRINTS" id="PR01225">
    <property type="entry name" value="EXPANSNFAMLY"/>
</dbReference>
<dbReference type="PROSITE" id="PS50843">
    <property type="entry name" value="EXPANSIN_CBD"/>
    <property type="match status" value="1"/>
</dbReference>
<evidence type="ECO:0000256" key="3">
    <source>
        <dbReference type="ARBA" id="ARBA00005392"/>
    </source>
</evidence>
<evidence type="ECO:0000313" key="11">
    <source>
        <dbReference type="Proteomes" id="UP001438707"/>
    </source>
</evidence>
<evidence type="ECO:0000256" key="4">
    <source>
        <dbReference type="ARBA" id="ARBA00022512"/>
    </source>
</evidence>
<dbReference type="SUPFAM" id="SSF49590">
    <property type="entry name" value="PHL pollen allergen"/>
    <property type="match status" value="1"/>
</dbReference>
<evidence type="ECO:0000313" key="10">
    <source>
        <dbReference type="EMBL" id="KAK9827798.1"/>
    </source>
</evidence>
<dbReference type="GO" id="GO:0016020">
    <property type="term" value="C:membrane"/>
    <property type="evidence" value="ECO:0007669"/>
    <property type="project" value="UniProtKB-SubCell"/>
</dbReference>
<evidence type="ECO:0000256" key="7">
    <source>
        <dbReference type="SAM" id="MobiDB-lite"/>
    </source>
</evidence>
<reference evidence="10 11" key="1">
    <citation type="journal article" date="2024" name="Nat. Commun.">
        <title>Phylogenomics reveals the evolutionary origins of lichenization in chlorophyte algae.</title>
        <authorList>
            <person name="Puginier C."/>
            <person name="Libourel C."/>
            <person name="Otte J."/>
            <person name="Skaloud P."/>
            <person name="Haon M."/>
            <person name="Grisel S."/>
            <person name="Petersen M."/>
            <person name="Berrin J.G."/>
            <person name="Delaux P.M."/>
            <person name="Dal Grande F."/>
            <person name="Keller J."/>
        </authorList>
    </citation>
    <scope>NUCLEOTIDE SEQUENCE [LARGE SCALE GENOMIC DNA]</scope>
    <source>
        <strain evidence="10 11">SAG 2145</strain>
    </source>
</reference>
<dbReference type="EMBL" id="JALJOS010000017">
    <property type="protein sequence ID" value="KAK9827798.1"/>
    <property type="molecule type" value="Genomic_DNA"/>
</dbReference>
<keyword evidence="6" id="KW-0472">Membrane</keyword>
<dbReference type="InterPro" id="IPR007117">
    <property type="entry name" value="Expansin_CBD"/>
</dbReference>
<dbReference type="InterPro" id="IPR036908">
    <property type="entry name" value="RlpA-like_sf"/>
</dbReference>
<keyword evidence="11" id="KW-1185">Reference proteome</keyword>
<comment type="subcellular location">
    <subcellularLocation>
        <location evidence="1">Membrane</location>
        <topology evidence="1">Peripheral membrane protein</topology>
    </subcellularLocation>
    <subcellularLocation>
        <location evidence="2">Secreted</location>
        <location evidence="2">Cell wall</location>
    </subcellularLocation>
</comment>
<dbReference type="GO" id="GO:0009664">
    <property type="term" value="P:plant-type cell wall organization"/>
    <property type="evidence" value="ECO:0007669"/>
    <property type="project" value="InterPro"/>
</dbReference>
<dbReference type="InterPro" id="IPR007118">
    <property type="entry name" value="Expan_Lol_pI"/>
</dbReference>
<accession>A0AAW1R2Q9</accession>
<dbReference type="Pfam" id="PF01357">
    <property type="entry name" value="Expansin_C"/>
    <property type="match status" value="1"/>
</dbReference>
<dbReference type="InterPro" id="IPR036749">
    <property type="entry name" value="Expansin_CBD_sf"/>
</dbReference>
<organism evidence="10 11">
    <name type="scientific">Apatococcus lobatus</name>
    <dbReference type="NCBI Taxonomy" id="904363"/>
    <lineage>
        <taxon>Eukaryota</taxon>
        <taxon>Viridiplantae</taxon>
        <taxon>Chlorophyta</taxon>
        <taxon>core chlorophytes</taxon>
        <taxon>Trebouxiophyceae</taxon>
        <taxon>Chlorellales</taxon>
        <taxon>Chlorellaceae</taxon>
        <taxon>Apatococcus</taxon>
    </lineage>
</organism>
<protein>
    <recommendedName>
        <fullName evidence="12">Expansin-like EG45 domain-containing protein</fullName>
    </recommendedName>
</protein>
<keyword evidence="4" id="KW-0964">Secreted</keyword>
<feature type="compositionally biased region" description="Low complexity" evidence="7">
    <location>
        <begin position="315"/>
        <end position="366"/>
    </location>
</feature>
<evidence type="ECO:0000259" key="8">
    <source>
        <dbReference type="PROSITE" id="PS50842"/>
    </source>
</evidence>
<dbReference type="InterPro" id="IPR002963">
    <property type="entry name" value="Expansin"/>
</dbReference>
<name>A0AAW1R2Q9_9CHLO</name>
<feature type="domain" description="Expansin-like CBD" evidence="9">
    <location>
        <begin position="218"/>
        <end position="284"/>
    </location>
</feature>
<feature type="domain" description="Expansin-like EG45" evidence="8">
    <location>
        <begin position="93"/>
        <end position="205"/>
    </location>
</feature>